<keyword evidence="3" id="KW-1185">Reference proteome</keyword>
<keyword evidence="1" id="KW-0812">Transmembrane</keyword>
<keyword evidence="1" id="KW-0472">Membrane</keyword>
<keyword evidence="1" id="KW-1133">Transmembrane helix</keyword>
<feature type="transmembrane region" description="Helical" evidence="1">
    <location>
        <begin position="20"/>
        <end position="36"/>
    </location>
</feature>
<organism evidence="2 3">
    <name type="scientific">Sphingomonas lenta</name>
    <dbReference type="NCBI Taxonomy" id="1141887"/>
    <lineage>
        <taxon>Bacteria</taxon>
        <taxon>Pseudomonadati</taxon>
        <taxon>Pseudomonadota</taxon>
        <taxon>Alphaproteobacteria</taxon>
        <taxon>Sphingomonadales</taxon>
        <taxon>Sphingomonadaceae</taxon>
        <taxon>Sphingomonas</taxon>
    </lineage>
</organism>
<evidence type="ECO:0000256" key="1">
    <source>
        <dbReference type="SAM" id="Phobius"/>
    </source>
</evidence>
<evidence type="ECO:0000313" key="3">
    <source>
        <dbReference type="Proteomes" id="UP000218151"/>
    </source>
</evidence>
<evidence type="ECO:0000313" key="2">
    <source>
        <dbReference type="EMBL" id="PAX07293.1"/>
    </source>
</evidence>
<dbReference type="AlphaFoldDB" id="A0A2A2SDK1"/>
<feature type="transmembrane region" description="Helical" evidence="1">
    <location>
        <begin position="48"/>
        <end position="75"/>
    </location>
</feature>
<reference evidence="3" key="1">
    <citation type="submission" date="2017-09" db="EMBL/GenBank/DDBJ databases">
        <authorList>
            <person name="Feng G."/>
            <person name="Zhu H."/>
        </authorList>
    </citation>
    <scope>NUCLEOTIDE SEQUENCE [LARGE SCALE GENOMIC DNA]</scope>
    <source>
        <strain evidence="3">1PNM-20</strain>
    </source>
</reference>
<dbReference type="RefSeq" id="WP_095999116.1">
    <property type="nucleotide sequence ID" value="NZ_NSLI01000004.1"/>
</dbReference>
<proteinExistence type="predicted"/>
<name>A0A2A2SDK1_9SPHN</name>
<dbReference type="Proteomes" id="UP000218151">
    <property type="component" value="Unassembled WGS sequence"/>
</dbReference>
<sequence>MLAAAVSMLAPVLLWPADRTWSVRVATLLAIAWLLWSVSRIDNHTGSCLMATVLVLIVLAVLALLATGVALPAYLR</sequence>
<protein>
    <submittedName>
        <fullName evidence="2">Uncharacterized protein</fullName>
    </submittedName>
</protein>
<comment type="caution">
    <text evidence="2">The sequence shown here is derived from an EMBL/GenBank/DDBJ whole genome shotgun (WGS) entry which is preliminary data.</text>
</comment>
<accession>A0A2A2SDK1</accession>
<gene>
    <name evidence="2" type="ORF">CKY28_14840</name>
</gene>
<dbReference type="EMBL" id="NSLI01000004">
    <property type="protein sequence ID" value="PAX07293.1"/>
    <property type="molecule type" value="Genomic_DNA"/>
</dbReference>